<dbReference type="PATRIC" id="fig|52133.19.peg.2706"/>
<evidence type="ECO:0000256" key="1">
    <source>
        <dbReference type="ARBA" id="ARBA00022481"/>
    </source>
</evidence>
<dbReference type="PRINTS" id="PR00813">
    <property type="entry name" value="BCTERIALGSPG"/>
</dbReference>
<reference evidence="3 4" key="1">
    <citation type="journal article" date="2016" name="Sci. Rep.">
        <title>Genomic and phenotypic characterization of the species Acinetobacter venetianus.</title>
        <authorList>
            <person name="Fondi M."/>
            <person name="Maida I."/>
            <person name="Perrin E."/>
            <person name="Orlandini V."/>
            <person name="La Torre L."/>
            <person name="Bosi E."/>
            <person name="Negroni A."/>
            <person name="Zanaroli G."/>
            <person name="Fava F."/>
            <person name="Decorosi F."/>
            <person name="Giovannetti L."/>
            <person name="Viti C."/>
            <person name="Vaneechoutte M."/>
            <person name="Dijkshoorn L."/>
            <person name="Fani R."/>
        </authorList>
    </citation>
    <scope>NUCLEOTIDE SEQUENCE [LARGE SCALE GENOMIC DNA]</scope>
    <source>
        <strain evidence="3 4">LUH13518</strain>
    </source>
</reference>
<evidence type="ECO:0000256" key="2">
    <source>
        <dbReference type="SAM" id="Phobius"/>
    </source>
</evidence>
<dbReference type="PANTHER" id="PTHR30093:SF47">
    <property type="entry name" value="TYPE IV PILUS NON-CORE MINOR PILIN PILE"/>
    <property type="match status" value="1"/>
</dbReference>
<comment type="caution">
    <text evidence="3">The sequence shown here is derived from an EMBL/GenBank/DDBJ whole genome shotgun (WGS) entry which is preliminary data.</text>
</comment>
<dbReference type="GO" id="GO:0015628">
    <property type="term" value="P:protein secretion by the type II secretion system"/>
    <property type="evidence" value="ECO:0007669"/>
    <property type="project" value="InterPro"/>
</dbReference>
<evidence type="ECO:0000313" key="3">
    <source>
        <dbReference type="EMBL" id="KXZ69135.1"/>
    </source>
</evidence>
<keyword evidence="2" id="KW-0812">Transmembrane</keyword>
<dbReference type="PANTHER" id="PTHR30093">
    <property type="entry name" value="GENERAL SECRETION PATHWAY PROTEIN G"/>
    <property type="match status" value="1"/>
</dbReference>
<keyword evidence="1" id="KW-0488">Methylation</keyword>
<sequence>MTFAPKVKKLLWMELVMIHGKFKIQRGFTLVELLVVLVIIASLLSVVLPRYIKSLDKAEESALKSDLATIRISIDRFYSDKGRYPKTLDELVSEKYLRHIPVDPMTKQANWQPIYINMDGEQVVYDIKSNAKGVSIDGSNYQTW</sequence>
<dbReference type="Pfam" id="PF07963">
    <property type="entry name" value="N_methyl"/>
    <property type="match status" value="1"/>
</dbReference>
<gene>
    <name evidence="3" type="primary">pulG</name>
    <name evidence="3" type="ORF">AVENLUH13518_02671</name>
</gene>
<evidence type="ECO:0000313" key="4">
    <source>
        <dbReference type="Proteomes" id="UP000075544"/>
    </source>
</evidence>
<dbReference type="AlphaFoldDB" id="A0A150HR51"/>
<keyword evidence="2" id="KW-1133">Transmembrane helix</keyword>
<name>A0A150HR51_9GAMM</name>
<dbReference type="InterPro" id="IPR012902">
    <property type="entry name" value="N_methyl_site"/>
</dbReference>
<dbReference type="EMBL" id="JRHX01000081">
    <property type="protein sequence ID" value="KXZ69135.1"/>
    <property type="molecule type" value="Genomic_DNA"/>
</dbReference>
<dbReference type="PROSITE" id="PS00409">
    <property type="entry name" value="PROKAR_NTER_METHYL"/>
    <property type="match status" value="1"/>
</dbReference>
<dbReference type="Proteomes" id="UP000075544">
    <property type="component" value="Unassembled WGS sequence"/>
</dbReference>
<dbReference type="SUPFAM" id="SSF54523">
    <property type="entry name" value="Pili subunits"/>
    <property type="match status" value="1"/>
</dbReference>
<dbReference type="Gene3D" id="3.30.700.10">
    <property type="entry name" value="Glycoprotein, Type 4 Pilin"/>
    <property type="match status" value="1"/>
</dbReference>
<organism evidence="3 4">
    <name type="scientific">Acinetobacter venetianus</name>
    <dbReference type="NCBI Taxonomy" id="52133"/>
    <lineage>
        <taxon>Bacteria</taxon>
        <taxon>Pseudomonadati</taxon>
        <taxon>Pseudomonadota</taxon>
        <taxon>Gammaproteobacteria</taxon>
        <taxon>Moraxellales</taxon>
        <taxon>Moraxellaceae</taxon>
        <taxon>Acinetobacter</taxon>
    </lineage>
</organism>
<accession>A0A150HR51</accession>
<protein>
    <submittedName>
        <fullName evidence="3">Type II secretion system protein G</fullName>
    </submittedName>
</protein>
<dbReference type="NCBIfam" id="TIGR02532">
    <property type="entry name" value="IV_pilin_GFxxxE"/>
    <property type="match status" value="1"/>
</dbReference>
<dbReference type="InterPro" id="IPR000983">
    <property type="entry name" value="Bac_GSPG_pilin"/>
</dbReference>
<feature type="transmembrane region" description="Helical" evidence="2">
    <location>
        <begin position="27"/>
        <end position="48"/>
    </location>
</feature>
<dbReference type="GO" id="GO:0015627">
    <property type="term" value="C:type II protein secretion system complex"/>
    <property type="evidence" value="ECO:0007669"/>
    <property type="project" value="InterPro"/>
</dbReference>
<keyword evidence="2" id="KW-0472">Membrane</keyword>
<proteinExistence type="predicted"/>
<dbReference type="InterPro" id="IPR045584">
    <property type="entry name" value="Pilin-like"/>
</dbReference>